<organism evidence="1 2">
    <name type="scientific">Linum trigynum</name>
    <dbReference type="NCBI Taxonomy" id="586398"/>
    <lineage>
        <taxon>Eukaryota</taxon>
        <taxon>Viridiplantae</taxon>
        <taxon>Streptophyta</taxon>
        <taxon>Embryophyta</taxon>
        <taxon>Tracheophyta</taxon>
        <taxon>Spermatophyta</taxon>
        <taxon>Magnoliopsida</taxon>
        <taxon>eudicotyledons</taxon>
        <taxon>Gunneridae</taxon>
        <taxon>Pentapetalae</taxon>
        <taxon>rosids</taxon>
        <taxon>fabids</taxon>
        <taxon>Malpighiales</taxon>
        <taxon>Linaceae</taxon>
        <taxon>Linum</taxon>
    </lineage>
</organism>
<name>A0AAV2DXC0_9ROSI</name>
<sequence>MLCKWLWKYAVSSNNWWRSLIDIKYSNRTSQWQTGYIRGRYSSSVWANVTREYKLFWKFVHIDPGGGANPPDCCCLTTGSQDQ</sequence>
<keyword evidence="2" id="KW-1185">Reference proteome</keyword>
<protein>
    <submittedName>
        <fullName evidence="1">Uncharacterized protein</fullName>
    </submittedName>
</protein>
<dbReference type="EMBL" id="OZ034816">
    <property type="protein sequence ID" value="CAL1378244.1"/>
    <property type="molecule type" value="Genomic_DNA"/>
</dbReference>
<evidence type="ECO:0000313" key="1">
    <source>
        <dbReference type="EMBL" id="CAL1378244.1"/>
    </source>
</evidence>
<accession>A0AAV2DXC0</accession>
<evidence type="ECO:0000313" key="2">
    <source>
        <dbReference type="Proteomes" id="UP001497516"/>
    </source>
</evidence>
<reference evidence="1 2" key="1">
    <citation type="submission" date="2024-04" db="EMBL/GenBank/DDBJ databases">
        <authorList>
            <person name="Fracassetti M."/>
        </authorList>
    </citation>
    <scope>NUCLEOTIDE SEQUENCE [LARGE SCALE GENOMIC DNA]</scope>
</reference>
<proteinExistence type="predicted"/>
<gene>
    <name evidence="1" type="ORF">LTRI10_LOCUS19841</name>
</gene>
<dbReference type="AlphaFoldDB" id="A0AAV2DXC0"/>
<dbReference type="Proteomes" id="UP001497516">
    <property type="component" value="Chromosome 3"/>
</dbReference>